<dbReference type="GO" id="GO:0046983">
    <property type="term" value="F:protein dimerization activity"/>
    <property type="evidence" value="ECO:0007669"/>
    <property type="project" value="InterPro"/>
</dbReference>
<dbReference type="OrthoDB" id="1715602at2759"/>
<dbReference type="SUPFAM" id="SSF53098">
    <property type="entry name" value="Ribonuclease H-like"/>
    <property type="match status" value="1"/>
</dbReference>
<proteinExistence type="predicted"/>
<comment type="caution">
    <text evidence="2">The sequence shown here is derived from an EMBL/GenBank/DDBJ whole genome shotgun (WGS) entry which is preliminary data.</text>
</comment>
<gene>
    <name evidence="2" type="ORF">BJ212DRAFT_1281980</name>
</gene>
<organism evidence="2 3">
    <name type="scientific">Suillus subaureus</name>
    <dbReference type="NCBI Taxonomy" id="48587"/>
    <lineage>
        <taxon>Eukaryota</taxon>
        <taxon>Fungi</taxon>
        <taxon>Dikarya</taxon>
        <taxon>Basidiomycota</taxon>
        <taxon>Agaricomycotina</taxon>
        <taxon>Agaricomycetes</taxon>
        <taxon>Agaricomycetidae</taxon>
        <taxon>Boletales</taxon>
        <taxon>Suillineae</taxon>
        <taxon>Suillaceae</taxon>
        <taxon>Suillus</taxon>
    </lineage>
</organism>
<reference evidence="2" key="1">
    <citation type="journal article" date="2020" name="New Phytol.">
        <title>Comparative genomics reveals dynamic genome evolution in host specialist ectomycorrhizal fungi.</title>
        <authorList>
            <person name="Lofgren L.A."/>
            <person name="Nguyen N.H."/>
            <person name="Vilgalys R."/>
            <person name="Ruytinx J."/>
            <person name="Liao H.L."/>
            <person name="Branco S."/>
            <person name="Kuo A."/>
            <person name="LaButti K."/>
            <person name="Lipzen A."/>
            <person name="Andreopoulos W."/>
            <person name="Pangilinan J."/>
            <person name="Riley R."/>
            <person name="Hundley H."/>
            <person name="Na H."/>
            <person name="Barry K."/>
            <person name="Grigoriev I.V."/>
            <person name="Stajich J.E."/>
            <person name="Kennedy P.G."/>
        </authorList>
    </citation>
    <scope>NUCLEOTIDE SEQUENCE</scope>
    <source>
        <strain evidence="2">MN1</strain>
    </source>
</reference>
<accession>A0A9P7J882</accession>
<evidence type="ECO:0000259" key="1">
    <source>
        <dbReference type="Pfam" id="PF05699"/>
    </source>
</evidence>
<dbReference type="AlphaFoldDB" id="A0A9P7J882"/>
<evidence type="ECO:0000313" key="3">
    <source>
        <dbReference type="Proteomes" id="UP000807769"/>
    </source>
</evidence>
<protein>
    <recommendedName>
        <fullName evidence="1">HAT C-terminal dimerisation domain-containing protein</fullName>
    </recommendedName>
</protein>
<keyword evidence="3" id="KW-1185">Reference proteome</keyword>
<dbReference type="InterPro" id="IPR012337">
    <property type="entry name" value="RNaseH-like_sf"/>
</dbReference>
<dbReference type="EMBL" id="JABBWG010000043">
    <property type="protein sequence ID" value="KAG1807464.1"/>
    <property type="molecule type" value="Genomic_DNA"/>
</dbReference>
<dbReference type="RefSeq" id="XP_041188067.1">
    <property type="nucleotide sequence ID" value="XM_041331660.1"/>
</dbReference>
<name>A0A9P7J882_9AGAM</name>
<sequence length="77" mass="8533">MALDSQVCHPRILFSISHHLLSRPATSTAVERVFSQGRRLIHFTRHRLVLSTIRASLSRNLPVGQEWSSGDGGPSSL</sequence>
<dbReference type="GeneID" id="64625677"/>
<feature type="domain" description="HAT C-terminal dimerisation" evidence="1">
    <location>
        <begin position="12"/>
        <end position="52"/>
    </location>
</feature>
<dbReference type="Proteomes" id="UP000807769">
    <property type="component" value="Unassembled WGS sequence"/>
</dbReference>
<evidence type="ECO:0000313" key="2">
    <source>
        <dbReference type="EMBL" id="KAG1807464.1"/>
    </source>
</evidence>
<dbReference type="Pfam" id="PF05699">
    <property type="entry name" value="Dimer_Tnp_hAT"/>
    <property type="match status" value="1"/>
</dbReference>
<dbReference type="InterPro" id="IPR008906">
    <property type="entry name" value="HATC_C_dom"/>
</dbReference>